<evidence type="ECO:0000313" key="3">
    <source>
        <dbReference type="EMBL" id="CAD7407906.1"/>
    </source>
</evidence>
<keyword evidence="2" id="KW-1133">Transmembrane helix</keyword>
<dbReference type="AlphaFoldDB" id="A0A7R9D4D5"/>
<proteinExistence type="predicted"/>
<evidence type="ECO:0000256" key="2">
    <source>
        <dbReference type="SAM" id="Phobius"/>
    </source>
</evidence>
<reference evidence="3" key="1">
    <citation type="submission" date="2020-11" db="EMBL/GenBank/DDBJ databases">
        <authorList>
            <person name="Tran Van P."/>
        </authorList>
    </citation>
    <scope>NUCLEOTIDE SEQUENCE</scope>
</reference>
<protein>
    <submittedName>
        <fullName evidence="3">Uncharacterized protein</fullName>
    </submittedName>
</protein>
<organism evidence="3">
    <name type="scientific">Timema poppense</name>
    <name type="common">Walking stick</name>
    <dbReference type="NCBI Taxonomy" id="170557"/>
    <lineage>
        <taxon>Eukaryota</taxon>
        <taxon>Metazoa</taxon>
        <taxon>Ecdysozoa</taxon>
        <taxon>Arthropoda</taxon>
        <taxon>Hexapoda</taxon>
        <taxon>Insecta</taxon>
        <taxon>Pterygota</taxon>
        <taxon>Neoptera</taxon>
        <taxon>Polyneoptera</taxon>
        <taxon>Phasmatodea</taxon>
        <taxon>Timematodea</taxon>
        <taxon>Timematoidea</taxon>
        <taxon>Timematidae</taxon>
        <taxon>Timema</taxon>
    </lineage>
</organism>
<gene>
    <name evidence="3" type="ORF">TPSB3V08_LOCUS6107</name>
</gene>
<accession>A0A7R9D4D5</accession>
<feature type="transmembrane region" description="Helical" evidence="2">
    <location>
        <begin position="163"/>
        <end position="190"/>
    </location>
</feature>
<feature type="region of interest" description="Disordered" evidence="1">
    <location>
        <begin position="1"/>
        <end position="20"/>
    </location>
</feature>
<keyword evidence="2" id="KW-0472">Membrane</keyword>
<feature type="transmembrane region" description="Helical" evidence="2">
    <location>
        <begin position="85"/>
        <end position="104"/>
    </location>
</feature>
<name>A0A7R9D4D5_TIMPO</name>
<keyword evidence="2" id="KW-0812">Transmembrane</keyword>
<sequence>MAPPSYPSSQAWPLQATRDHRHGPSKLPILTGMAPSSYPSSHFGDTDLAVILDRSWVIQSYLSMLHERFCPLSLSAILLFFRDSMLLAGMSLVITVIAQSLATLTSVPPGWLSSIFDWLLGYRAGQIMLLTGLTPKAPVSKREDVGEDTATLTEEAPPPTTKWIFLVILLDRVMFLVFFLVLLVLLTALIP</sequence>
<dbReference type="EMBL" id="OD003455">
    <property type="protein sequence ID" value="CAD7407906.1"/>
    <property type="molecule type" value="Genomic_DNA"/>
</dbReference>
<evidence type="ECO:0000256" key="1">
    <source>
        <dbReference type="SAM" id="MobiDB-lite"/>
    </source>
</evidence>